<comment type="caution">
    <text evidence="1">The sequence shown here is derived from an EMBL/GenBank/DDBJ whole genome shotgun (WGS) entry which is preliminary data.</text>
</comment>
<name>A0ABQ4XWT3_9ASTR</name>
<protein>
    <submittedName>
        <fullName evidence="1">Uncharacterized protein</fullName>
    </submittedName>
</protein>
<accession>A0ABQ4XWT3</accession>
<gene>
    <name evidence="1" type="ORF">Tco_0702136</name>
</gene>
<reference evidence="1" key="2">
    <citation type="submission" date="2022-01" db="EMBL/GenBank/DDBJ databases">
        <authorList>
            <person name="Yamashiro T."/>
            <person name="Shiraishi A."/>
            <person name="Satake H."/>
            <person name="Nakayama K."/>
        </authorList>
    </citation>
    <scope>NUCLEOTIDE SEQUENCE</scope>
</reference>
<organism evidence="1 2">
    <name type="scientific">Tanacetum coccineum</name>
    <dbReference type="NCBI Taxonomy" id="301880"/>
    <lineage>
        <taxon>Eukaryota</taxon>
        <taxon>Viridiplantae</taxon>
        <taxon>Streptophyta</taxon>
        <taxon>Embryophyta</taxon>
        <taxon>Tracheophyta</taxon>
        <taxon>Spermatophyta</taxon>
        <taxon>Magnoliopsida</taxon>
        <taxon>eudicotyledons</taxon>
        <taxon>Gunneridae</taxon>
        <taxon>Pentapetalae</taxon>
        <taxon>asterids</taxon>
        <taxon>campanulids</taxon>
        <taxon>Asterales</taxon>
        <taxon>Asteraceae</taxon>
        <taxon>Asteroideae</taxon>
        <taxon>Anthemideae</taxon>
        <taxon>Anthemidinae</taxon>
        <taxon>Tanacetum</taxon>
    </lineage>
</organism>
<keyword evidence="2" id="KW-1185">Reference proteome</keyword>
<evidence type="ECO:0000313" key="2">
    <source>
        <dbReference type="Proteomes" id="UP001151760"/>
    </source>
</evidence>
<reference evidence="1" key="1">
    <citation type="journal article" date="2022" name="Int. J. Mol. Sci.">
        <title>Draft Genome of Tanacetum Coccineum: Genomic Comparison of Closely Related Tanacetum-Family Plants.</title>
        <authorList>
            <person name="Yamashiro T."/>
            <person name="Shiraishi A."/>
            <person name="Nakayama K."/>
            <person name="Satake H."/>
        </authorList>
    </citation>
    <scope>NUCLEOTIDE SEQUENCE</scope>
</reference>
<evidence type="ECO:0000313" key="1">
    <source>
        <dbReference type="EMBL" id="GJS69295.1"/>
    </source>
</evidence>
<dbReference type="Proteomes" id="UP001151760">
    <property type="component" value="Unassembled WGS sequence"/>
</dbReference>
<proteinExistence type="predicted"/>
<sequence>MWSMQERLVMKEDFLHEKFFTTDKVTKSLYNFVEGADPKLIHQAFKAGLINNIYPSHNLQELRHFPQPMVDSIKNFRKKVLKAKDDPIYIKVISSIPDWQQEEGYDPYHFLEIGLAKSKKEISQSQPMEEQQLLLNNLLKIRVNSFKRISEKILEVLSGTKKKVNYVDNNCIITSWSFSNTNEEDVQIISQFGEKFMKNTIQTSSATRQSLCRHLNQLLKTIIVISVKTIIQMVPPPKTKSHQRIRYHVPMGPPQRKTRQKLSNNAAFLY</sequence>
<dbReference type="EMBL" id="BQNB010009853">
    <property type="protein sequence ID" value="GJS69295.1"/>
    <property type="molecule type" value="Genomic_DNA"/>
</dbReference>